<proteinExistence type="predicted"/>
<dbReference type="OrthoDB" id="267016at2759"/>
<feature type="region of interest" description="Disordered" evidence="1">
    <location>
        <begin position="207"/>
        <end position="231"/>
    </location>
</feature>
<feature type="region of interest" description="Disordered" evidence="1">
    <location>
        <begin position="473"/>
        <end position="501"/>
    </location>
</feature>
<dbReference type="EMBL" id="LJSK01000259">
    <property type="protein sequence ID" value="KPI84436.1"/>
    <property type="molecule type" value="Genomic_DNA"/>
</dbReference>
<comment type="caution">
    <text evidence="2">The sequence shown here is derived from an EMBL/GenBank/DDBJ whole genome shotgun (WGS) entry which is preliminary data.</text>
</comment>
<feature type="region of interest" description="Disordered" evidence="1">
    <location>
        <begin position="525"/>
        <end position="581"/>
    </location>
</feature>
<evidence type="ECO:0000256" key="1">
    <source>
        <dbReference type="SAM" id="MobiDB-lite"/>
    </source>
</evidence>
<feature type="compositionally biased region" description="Polar residues" evidence="1">
    <location>
        <begin position="538"/>
        <end position="552"/>
    </location>
</feature>
<name>A0A0N0P3R5_LEPSE</name>
<keyword evidence="3" id="KW-1185">Reference proteome</keyword>
<protein>
    <submittedName>
        <fullName evidence="2">Uncharacterized protein</fullName>
    </submittedName>
</protein>
<dbReference type="OMA" id="RIYNEIH"/>
<dbReference type="Proteomes" id="UP000038009">
    <property type="component" value="Unassembled WGS sequence"/>
</dbReference>
<sequence>MPGAGWQLRDQGLTLEDYLAHKHALRTLQRAQPVWIVDDLLGLRYHARLQLCLTPTRHLLLTNDSSQSDDEHAEGADGGPPPSSSSSLVIPLTPECSIDVCASPTNGGESVLRITLTSSQSLGVEWASEGAPNAEAACFIVPITPSPGMAASLTRVWAAVLRSLCQPRRRIESTVAAPPPTAQHTPSFMERHADPHALSSASMSVDAVGVNGRSSTTPEPAIKDADVPSAPALPPAALVREAAHASLSTRTTPTTTTTTAATSFASNLSQTILNTASSSLKPTSIVYPNGPLKAAHNGDGHLDSGLELPPAGRARNPEEPPPLHQIFSPSAASIDDDDDRRLFQLTAALRNRTREAAQLAVALRGSISRSHASPPGSAHTGPDAVVSPPVWAHDTTTVEAVDADADVVEMDPERPPTMAHTSIGLVPALRGFQQLPPLISSDDEEEEADDDSGEGQDANISGVSVMDAQGGAHTFNRSRHTGSYSNMADSPRPQAPRSGRVCNLGSIGPLCGDEEALRMYNEIHGSHSSCSSRSAASTKTDGSMLSFRSSAYGSEGGNAGLSGGPGTANPALHGRALSRHQ</sequence>
<gene>
    <name evidence="2" type="ORF">ABL78_6518</name>
</gene>
<accession>A0A0N0P3R5</accession>
<feature type="region of interest" description="Disordered" evidence="1">
    <location>
        <begin position="366"/>
        <end position="389"/>
    </location>
</feature>
<evidence type="ECO:0000313" key="2">
    <source>
        <dbReference type="EMBL" id="KPI84436.1"/>
    </source>
</evidence>
<dbReference type="VEuPathDB" id="TriTrypDB:Lsey_0259_0120"/>
<feature type="compositionally biased region" description="Gly residues" evidence="1">
    <location>
        <begin position="554"/>
        <end position="566"/>
    </location>
</feature>
<feature type="compositionally biased region" description="Low complexity" evidence="1">
    <location>
        <begin position="526"/>
        <end position="537"/>
    </location>
</feature>
<feature type="region of interest" description="Disordered" evidence="1">
    <location>
        <begin position="63"/>
        <end position="88"/>
    </location>
</feature>
<organism evidence="2 3">
    <name type="scientific">Leptomonas seymouri</name>
    <dbReference type="NCBI Taxonomy" id="5684"/>
    <lineage>
        <taxon>Eukaryota</taxon>
        <taxon>Discoba</taxon>
        <taxon>Euglenozoa</taxon>
        <taxon>Kinetoplastea</taxon>
        <taxon>Metakinetoplastina</taxon>
        <taxon>Trypanosomatida</taxon>
        <taxon>Trypanosomatidae</taxon>
        <taxon>Leishmaniinae</taxon>
        <taxon>Leptomonas</taxon>
    </lineage>
</organism>
<feature type="region of interest" description="Disordered" evidence="1">
    <location>
        <begin position="294"/>
        <end position="335"/>
    </location>
</feature>
<dbReference type="AlphaFoldDB" id="A0A0N0P3R5"/>
<reference evidence="2 3" key="1">
    <citation type="journal article" date="2015" name="PLoS Pathog.">
        <title>Leptomonas seymouri: Adaptations to the Dixenous Life Cycle Analyzed by Genome Sequencing, Transcriptome Profiling and Co-infection with Leishmania donovani.</title>
        <authorList>
            <person name="Kraeva N."/>
            <person name="Butenko A."/>
            <person name="Hlavacova J."/>
            <person name="Kostygov A."/>
            <person name="Myskova J."/>
            <person name="Grybchuk D."/>
            <person name="Lestinova T."/>
            <person name="Votypka J."/>
            <person name="Volf P."/>
            <person name="Opperdoes F."/>
            <person name="Flegontov P."/>
            <person name="Lukes J."/>
            <person name="Yurchenko V."/>
        </authorList>
    </citation>
    <scope>NUCLEOTIDE SEQUENCE [LARGE SCALE GENOMIC DNA]</scope>
    <source>
        <strain evidence="2 3">ATCC 30220</strain>
    </source>
</reference>
<evidence type="ECO:0000313" key="3">
    <source>
        <dbReference type="Proteomes" id="UP000038009"/>
    </source>
</evidence>